<dbReference type="SUPFAM" id="SSF51735">
    <property type="entry name" value="NAD(P)-binding Rossmann-fold domains"/>
    <property type="match status" value="1"/>
</dbReference>
<dbReference type="KEGG" id="llu:AKJ09_04160"/>
<dbReference type="RefSeq" id="WP_146648619.1">
    <property type="nucleotide sequence ID" value="NZ_CP012333.1"/>
</dbReference>
<dbReference type="InterPro" id="IPR055080">
    <property type="entry name" value="Gal80p-like_C"/>
</dbReference>
<dbReference type="Proteomes" id="UP000064967">
    <property type="component" value="Chromosome"/>
</dbReference>
<evidence type="ECO:0000259" key="3">
    <source>
        <dbReference type="Pfam" id="PF22685"/>
    </source>
</evidence>
<accession>A0A0K1PVT3</accession>
<dbReference type="EMBL" id="CP012333">
    <property type="protein sequence ID" value="AKU97496.1"/>
    <property type="molecule type" value="Genomic_DNA"/>
</dbReference>
<keyword evidence="5" id="KW-1185">Reference proteome</keyword>
<name>A0A0K1PVT3_9BACT</name>
<dbReference type="InterPro" id="IPR036291">
    <property type="entry name" value="NAD(P)-bd_dom_sf"/>
</dbReference>
<dbReference type="InterPro" id="IPR050463">
    <property type="entry name" value="Gfo/Idh/MocA_oxidrdct_glycsds"/>
</dbReference>
<dbReference type="GO" id="GO:0000166">
    <property type="term" value="F:nucleotide binding"/>
    <property type="evidence" value="ECO:0007669"/>
    <property type="project" value="InterPro"/>
</dbReference>
<evidence type="ECO:0000256" key="1">
    <source>
        <dbReference type="ARBA" id="ARBA00023002"/>
    </source>
</evidence>
<sequence>MTNSNRIRVGVIGASPNWGWASYVHLPALAALPAYEMTAVSTTKQASAEETARKFGIRHAFDDGVRLIEHPEVDLVVVSVRAPEHARLVRAACAAKKDVLCEWPLGVSLEETRELAKLADEAGIRTLIGLQRRLAPGVLYLRDLVHDGYVGRIRSVTLEISTPLLGHRRPRAYAYTADERNGVNVLYTVLAHFLDTVLHATSPIESLSAVVARTFDTTTIEETNEVIAVTAPDEVSLVGRLTSGAVLTARAESGKRNGSTIACTITGTDGDLVLGADFGVSGTKGDGQPLAPMPTPERYFMVPKGNLSDDVLPMAQLYAAYAKDRAEDTHRAPSFRDALAFHELLGRIDEAGTTRQRITLR</sequence>
<protein>
    <submittedName>
        <fullName evidence="4">Putative oxidoreductase</fullName>
    </submittedName>
</protein>
<dbReference type="PANTHER" id="PTHR43818">
    <property type="entry name" value="BCDNA.GH03377"/>
    <property type="match status" value="1"/>
</dbReference>
<evidence type="ECO:0000313" key="5">
    <source>
        <dbReference type="Proteomes" id="UP000064967"/>
    </source>
</evidence>
<dbReference type="PATRIC" id="fig|1391654.3.peg.4216"/>
<dbReference type="OrthoDB" id="9793050at2"/>
<dbReference type="Pfam" id="PF01408">
    <property type="entry name" value="GFO_IDH_MocA"/>
    <property type="match status" value="1"/>
</dbReference>
<feature type="domain" description="Gal80p-like C-terminal" evidence="3">
    <location>
        <begin position="136"/>
        <end position="274"/>
    </location>
</feature>
<keyword evidence="1" id="KW-0560">Oxidoreductase</keyword>
<proteinExistence type="predicted"/>
<dbReference type="GO" id="GO:0016491">
    <property type="term" value="F:oxidoreductase activity"/>
    <property type="evidence" value="ECO:0007669"/>
    <property type="project" value="UniProtKB-KW"/>
</dbReference>
<organism evidence="4 5">
    <name type="scientific">Labilithrix luteola</name>
    <dbReference type="NCBI Taxonomy" id="1391654"/>
    <lineage>
        <taxon>Bacteria</taxon>
        <taxon>Pseudomonadati</taxon>
        <taxon>Myxococcota</taxon>
        <taxon>Polyangia</taxon>
        <taxon>Polyangiales</taxon>
        <taxon>Labilitrichaceae</taxon>
        <taxon>Labilithrix</taxon>
    </lineage>
</organism>
<reference evidence="4 5" key="1">
    <citation type="submission" date="2015-08" db="EMBL/GenBank/DDBJ databases">
        <authorList>
            <person name="Babu N.S."/>
            <person name="Beckwith C.J."/>
            <person name="Beseler K.G."/>
            <person name="Brison A."/>
            <person name="Carone J.V."/>
            <person name="Caskin T.P."/>
            <person name="Diamond M."/>
            <person name="Durham M.E."/>
            <person name="Foxe J.M."/>
            <person name="Go M."/>
            <person name="Henderson B.A."/>
            <person name="Jones I.B."/>
            <person name="McGettigan J.A."/>
            <person name="Micheletti S.J."/>
            <person name="Nasrallah M.E."/>
            <person name="Ortiz D."/>
            <person name="Piller C.R."/>
            <person name="Privatt S.R."/>
            <person name="Schneider S.L."/>
            <person name="Sharp S."/>
            <person name="Smith T.C."/>
            <person name="Stanton J.D."/>
            <person name="Ullery H.E."/>
            <person name="Wilson R.J."/>
            <person name="Serrano M.G."/>
            <person name="Buck G."/>
            <person name="Lee V."/>
            <person name="Wang Y."/>
            <person name="Carvalho R."/>
            <person name="Voegtly L."/>
            <person name="Shi R."/>
            <person name="Duckworth R."/>
            <person name="Johnson A."/>
            <person name="Loviza R."/>
            <person name="Walstead R."/>
            <person name="Shah Z."/>
            <person name="Kiflezghi M."/>
            <person name="Wade K."/>
            <person name="Ball S.L."/>
            <person name="Bradley K.W."/>
            <person name="Asai D.J."/>
            <person name="Bowman C.A."/>
            <person name="Russell D.A."/>
            <person name="Pope W.H."/>
            <person name="Jacobs-Sera D."/>
            <person name="Hendrix R.W."/>
            <person name="Hatfull G.F."/>
        </authorList>
    </citation>
    <scope>NUCLEOTIDE SEQUENCE [LARGE SCALE GENOMIC DNA]</scope>
    <source>
        <strain evidence="4 5">DSM 27648</strain>
    </source>
</reference>
<dbReference type="STRING" id="1391654.AKJ09_04160"/>
<dbReference type="InterPro" id="IPR000683">
    <property type="entry name" value="Gfo/Idh/MocA-like_OxRdtase_N"/>
</dbReference>
<dbReference type="Gene3D" id="3.30.360.10">
    <property type="entry name" value="Dihydrodipicolinate Reductase, domain 2"/>
    <property type="match status" value="1"/>
</dbReference>
<dbReference type="AlphaFoldDB" id="A0A0K1PVT3"/>
<evidence type="ECO:0000313" key="4">
    <source>
        <dbReference type="EMBL" id="AKU97496.1"/>
    </source>
</evidence>
<evidence type="ECO:0000259" key="2">
    <source>
        <dbReference type="Pfam" id="PF01408"/>
    </source>
</evidence>
<dbReference type="PANTHER" id="PTHR43818:SF11">
    <property type="entry name" value="BCDNA.GH03377"/>
    <property type="match status" value="1"/>
</dbReference>
<dbReference type="Gene3D" id="3.40.50.720">
    <property type="entry name" value="NAD(P)-binding Rossmann-like Domain"/>
    <property type="match status" value="1"/>
</dbReference>
<feature type="domain" description="Gfo/Idh/MocA-like oxidoreductase N-terminal" evidence="2">
    <location>
        <begin position="7"/>
        <end position="126"/>
    </location>
</feature>
<gene>
    <name evidence="4" type="ORF">AKJ09_04160</name>
</gene>
<dbReference type="Pfam" id="PF22685">
    <property type="entry name" value="Gal80p_C-like"/>
    <property type="match status" value="1"/>
</dbReference>